<comment type="subcellular location">
    <subcellularLocation>
        <location evidence="18">Cell membrane</location>
    </subcellularLocation>
</comment>
<feature type="binding site" evidence="18">
    <location>
        <position position="148"/>
    </location>
    <ligand>
        <name>[4Fe-4S] cluster</name>
        <dbReference type="ChEBI" id="CHEBI:49883"/>
        <label>3</label>
    </ligand>
</feature>
<feature type="binding site" evidence="18">
    <location>
        <position position="138"/>
    </location>
    <ligand>
        <name>[4Fe-4S] cluster</name>
        <dbReference type="ChEBI" id="CHEBI:49883"/>
        <label>2</label>
    </ligand>
</feature>
<dbReference type="Pfam" id="PF13450">
    <property type="entry name" value="NAD_binding_8"/>
    <property type="match status" value="1"/>
</dbReference>
<keyword evidence="3 18" id="KW-0004">4Fe-4S</keyword>
<evidence type="ECO:0000256" key="15">
    <source>
        <dbReference type="ARBA" id="ARBA00048792"/>
    </source>
</evidence>
<feature type="binding site" evidence="18">
    <location>
        <position position="71"/>
    </location>
    <ligand>
        <name>[4Fe-4S] cluster</name>
        <dbReference type="ChEBI" id="CHEBI:49883"/>
        <label>1</label>
    </ligand>
</feature>
<organism evidence="21 22">
    <name type="scientific">Desulfococcus multivorans DSM 2059</name>
    <dbReference type="NCBI Taxonomy" id="1121405"/>
    <lineage>
        <taxon>Bacteria</taxon>
        <taxon>Pseudomonadati</taxon>
        <taxon>Thermodesulfobacteriota</taxon>
        <taxon>Desulfobacteria</taxon>
        <taxon>Desulfobacterales</taxon>
        <taxon>Desulfococcaceae</taxon>
        <taxon>Desulfococcus</taxon>
    </lineage>
</organism>
<evidence type="ECO:0000256" key="4">
    <source>
        <dbReference type="ARBA" id="ARBA00022630"/>
    </source>
</evidence>
<evidence type="ECO:0000313" key="21">
    <source>
        <dbReference type="EMBL" id="EPR37881.1"/>
    </source>
</evidence>
<comment type="subunit">
    <text evidence="18">The complex is composed of six subunits: RnfA, RnfB, RnfC, RnfD, RnfE and RnfG.</text>
</comment>
<dbReference type="Gene3D" id="3.50.50.60">
    <property type="entry name" value="FAD/NAD(P)-binding domain"/>
    <property type="match status" value="2"/>
</dbReference>
<dbReference type="eggNOG" id="COG2878">
    <property type="taxonomic scope" value="Bacteria"/>
</dbReference>
<comment type="subunit">
    <text evidence="17">Heterotetramer of 2 PreA and 2 PreT subunits.</text>
</comment>
<comment type="caution">
    <text evidence="18">Lacks conserved residue(s) required for the propagation of feature annotation.</text>
</comment>
<dbReference type="RefSeq" id="WP_020877988.1">
    <property type="nucleotide sequence ID" value="NZ_ATHJ01000096.1"/>
</dbReference>
<dbReference type="InterPro" id="IPR036188">
    <property type="entry name" value="FAD/NAD-bd_sf"/>
</dbReference>
<dbReference type="GO" id="GO:0051539">
    <property type="term" value="F:4 iron, 4 sulfur cluster binding"/>
    <property type="evidence" value="ECO:0007669"/>
    <property type="project" value="UniProtKB-UniRule"/>
</dbReference>
<evidence type="ECO:0000256" key="2">
    <source>
        <dbReference type="ARBA" id="ARBA00022448"/>
    </source>
</evidence>
<evidence type="ECO:0000313" key="22">
    <source>
        <dbReference type="Proteomes" id="UP000014977"/>
    </source>
</evidence>
<sequence>MITAVCIMGGLGVIVGVGLAVASKVFYVWVDPTIEAVEGVLPGANCGGCGYPGCSANAAAIVAGKSAPNSCVAAGIETAEAIAAILGVAIEAKEPDIAKPGCYFGTQDADLKYIYNGMNDCRAASLLGGGMKVCTIGCLGLGSCARACPFGAIVMGPDNLPIVDAEKCTGCGTCERVCPKHIITLSSVTRRILREYTEDECTTPCQRECPAGIDIREYIRQIQLGDYHRSVQVIKERNPFPTVIGRICPRPCENACRRNLADEPVAINFLKRFAADFEKESGERIQPYKAPPTQRRIAVIGGGVEGLSTAFFAARLGHDVAVFEATDRLGGLLRTAIAPERLSEEILDWDIEGILDMGVTARTGLSMGRDFTLDRLLADGFESVFLATGGWDNRLTRISPDEVEAVFPGTYLLIDLIKSDSERHNTMPLKTDVVILGGGATGLQAAKICWDLGAEKITVLLRESRDQLTKESLVLLPELEDADAVSIVYNAALTRVFGDGGNLEAVEYVDVDTRAAVTVEAQNLFVAAGRFPEMIFTRDVSADVADADDAAKTSLETSRWVGTAVYKNPAFKEEIGVFSRGDVVTDYSAAIRAIGAGRRAAASIHRMMYGIPLTLDDNVLTPASMIQDVDHVENVNTVPRQIMPIATPRELAEKGILEKGFTEAMAVKEANRCLQCGLICYEKTPAVHAGNKSAAA</sequence>
<evidence type="ECO:0000256" key="11">
    <source>
        <dbReference type="ARBA" id="ARBA00023004"/>
    </source>
</evidence>
<keyword evidence="2 18" id="KW-0813">Transport</keyword>
<feature type="binding site" evidence="18">
    <location>
        <position position="49"/>
    </location>
    <ligand>
        <name>[4Fe-4S] cluster</name>
        <dbReference type="ChEBI" id="CHEBI:49883"/>
        <label>1</label>
    </ligand>
</feature>
<dbReference type="Proteomes" id="UP000014977">
    <property type="component" value="Unassembled WGS sequence"/>
</dbReference>
<feature type="binding site" evidence="18">
    <location>
        <position position="134"/>
    </location>
    <ligand>
        <name>[4Fe-4S] cluster</name>
        <dbReference type="ChEBI" id="CHEBI:49883"/>
        <label>2</label>
    </ligand>
</feature>
<feature type="binding site" evidence="18">
    <location>
        <position position="171"/>
    </location>
    <ligand>
        <name>[4Fe-4S] cluster</name>
        <dbReference type="ChEBI" id="CHEBI:49883"/>
        <label>3</label>
    </ligand>
</feature>
<dbReference type="PROSITE" id="PS51656">
    <property type="entry name" value="4FE4S"/>
    <property type="match status" value="1"/>
</dbReference>
<dbReference type="SUPFAM" id="SSF54862">
    <property type="entry name" value="4Fe-4S ferredoxins"/>
    <property type="match status" value="1"/>
</dbReference>
<keyword evidence="11 18" id="KW-0408">Iron</keyword>
<dbReference type="eggNOG" id="COG0493">
    <property type="taxonomic scope" value="Bacteria"/>
</dbReference>
<comment type="catalytic activity">
    <reaction evidence="15">
        <text>5,6-dihydrouracil + NAD(+) = uracil + NADH + H(+)</text>
        <dbReference type="Rhea" id="RHEA:20189"/>
        <dbReference type="ChEBI" id="CHEBI:15378"/>
        <dbReference type="ChEBI" id="CHEBI:15901"/>
        <dbReference type="ChEBI" id="CHEBI:17568"/>
        <dbReference type="ChEBI" id="CHEBI:57540"/>
        <dbReference type="ChEBI" id="CHEBI:57945"/>
        <dbReference type="EC" id="1.3.1.1"/>
    </reaction>
</comment>
<comment type="cofactor">
    <cofactor evidence="1">
        <name>FMN</name>
        <dbReference type="ChEBI" id="CHEBI:58210"/>
    </cofactor>
</comment>
<dbReference type="GO" id="GO:0009055">
    <property type="term" value="F:electron transfer activity"/>
    <property type="evidence" value="ECO:0007669"/>
    <property type="project" value="InterPro"/>
</dbReference>
<dbReference type="PROSITE" id="PS00198">
    <property type="entry name" value="4FE4S_FER_1"/>
    <property type="match status" value="1"/>
</dbReference>
<dbReference type="AlphaFoldDB" id="S7TLU7"/>
<evidence type="ECO:0000256" key="13">
    <source>
        <dbReference type="ARBA" id="ARBA00023136"/>
    </source>
</evidence>
<comment type="similarity">
    <text evidence="18">Belongs to the 4Fe4S bacterial-type ferredoxin family. RnfB subfamily.</text>
</comment>
<keyword evidence="8 18" id="KW-1278">Translocase</keyword>
<accession>S7TLU7</accession>
<dbReference type="InterPro" id="IPR023753">
    <property type="entry name" value="FAD/NAD-binding_dom"/>
</dbReference>
<dbReference type="Pfam" id="PF00037">
    <property type="entry name" value="Fer4"/>
    <property type="match status" value="1"/>
</dbReference>
<keyword evidence="6 18" id="KW-0479">Metal-binding</keyword>
<dbReference type="HAMAP" id="MF_00463">
    <property type="entry name" value="RsxB_RnfB"/>
    <property type="match status" value="1"/>
</dbReference>
<evidence type="ECO:0000256" key="14">
    <source>
        <dbReference type="ARBA" id="ARBA00047685"/>
    </source>
</evidence>
<evidence type="ECO:0000256" key="18">
    <source>
        <dbReference type="HAMAP-Rule" id="MF_00463"/>
    </source>
</evidence>
<evidence type="ECO:0000256" key="6">
    <source>
        <dbReference type="ARBA" id="ARBA00022723"/>
    </source>
</evidence>
<dbReference type="SUPFAM" id="SSF51905">
    <property type="entry name" value="FAD/NAD(P)-binding domain"/>
    <property type="match status" value="1"/>
</dbReference>
<keyword evidence="5" id="KW-0288">FMN</keyword>
<keyword evidence="18" id="KW-1003">Cell membrane</keyword>
<dbReference type="SUPFAM" id="SSF46548">
    <property type="entry name" value="alpha-helical ferredoxin"/>
    <property type="match status" value="1"/>
</dbReference>
<dbReference type="Pfam" id="PF14691">
    <property type="entry name" value="Fer4_20"/>
    <property type="match status" value="1"/>
</dbReference>
<evidence type="ECO:0000256" key="16">
    <source>
        <dbReference type="ARBA" id="ARBA00049578"/>
    </source>
</evidence>
<evidence type="ECO:0000259" key="19">
    <source>
        <dbReference type="PROSITE" id="PS51379"/>
    </source>
</evidence>
<keyword evidence="4" id="KW-0285">Flavoprotein</keyword>
<keyword evidence="22" id="KW-1185">Reference proteome</keyword>
<evidence type="ECO:0000256" key="9">
    <source>
        <dbReference type="ARBA" id="ARBA00022982"/>
    </source>
</evidence>
<evidence type="ECO:0000256" key="3">
    <source>
        <dbReference type="ARBA" id="ARBA00022485"/>
    </source>
</evidence>
<evidence type="ECO:0000256" key="1">
    <source>
        <dbReference type="ARBA" id="ARBA00001917"/>
    </source>
</evidence>
<dbReference type="PRINTS" id="PR00368">
    <property type="entry name" value="FADPNR"/>
</dbReference>
<comment type="caution">
    <text evidence="21">The sequence shown here is derived from an EMBL/GenBank/DDBJ whole genome shotgun (WGS) entry which is preliminary data.</text>
</comment>
<feature type="binding site" evidence="18">
    <location>
        <position position="168"/>
    </location>
    <ligand>
        <name>[4Fe-4S] cluster</name>
        <dbReference type="ChEBI" id="CHEBI:49883"/>
        <label>3</label>
    </ligand>
</feature>
<dbReference type="InterPro" id="IPR009051">
    <property type="entry name" value="Helical_ferredxn"/>
</dbReference>
<dbReference type="EMBL" id="ATHJ01000096">
    <property type="protein sequence ID" value="EPR37881.1"/>
    <property type="molecule type" value="Genomic_DNA"/>
</dbReference>
<evidence type="ECO:0000256" key="7">
    <source>
        <dbReference type="ARBA" id="ARBA00022737"/>
    </source>
</evidence>
<feature type="binding site" evidence="18">
    <location>
        <position position="144"/>
    </location>
    <ligand>
        <name>[4Fe-4S] cluster</name>
        <dbReference type="ChEBI" id="CHEBI:49883"/>
        <label>2</label>
    </ligand>
</feature>
<dbReference type="PANTHER" id="PTHR43073">
    <property type="entry name" value="DIHYDROPYRIMIDINE DEHYDROGENASE [NADP(+)]"/>
    <property type="match status" value="1"/>
</dbReference>
<dbReference type="InterPro" id="IPR028261">
    <property type="entry name" value="DPD_II"/>
</dbReference>
<dbReference type="PROSITE" id="PS51379">
    <property type="entry name" value="4FE4S_FER_2"/>
    <property type="match status" value="2"/>
</dbReference>
<dbReference type="PANTHER" id="PTHR43073:SF2">
    <property type="entry name" value="DIHYDROPYRIMIDINE DEHYDROGENASE [NADP(+)]"/>
    <property type="match status" value="1"/>
</dbReference>
<comment type="function">
    <text evidence="16">Involved in pyrimidine base degradation. Catalyzes physiologically the reduction of uracil to 5,6-dihydrouracil (DHU) by using NADH as a specific cosubstrate. It also catalyzes the reverse reaction and the reduction of thymine to 5,6-dihydrothymine (DHT).</text>
</comment>
<protein>
    <recommendedName>
        <fullName evidence="18">Ion-translocating oxidoreductase complex subunit B</fullName>
        <ecNumber evidence="18">7.-.-.-</ecNumber>
    </recommendedName>
    <alternativeName>
        <fullName evidence="18">Rnf electron transport complex subunit B</fullName>
    </alternativeName>
</protein>
<feature type="region of interest" description="Hydrophobic" evidence="18">
    <location>
        <begin position="1"/>
        <end position="23"/>
    </location>
</feature>
<dbReference type="PRINTS" id="PR00469">
    <property type="entry name" value="PNDRDTASEII"/>
</dbReference>
<feature type="domain" description="4Fe-4S ferredoxin-type" evidence="19">
    <location>
        <begin position="159"/>
        <end position="188"/>
    </location>
</feature>
<keyword evidence="10" id="KW-0560">Oxidoreductase</keyword>
<dbReference type="GO" id="GO:0022900">
    <property type="term" value="P:electron transport chain"/>
    <property type="evidence" value="ECO:0007669"/>
    <property type="project" value="UniProtKB-UniRule"/>
</dbReference>
<dbReference type="Gene3D" id="1.10.1060.10">
    <property type="entry name" value="Alpha-helical ferredoxin"/>
    <property type="match status" value="1"/>
</dbReference>
<dbReference type="Pfam" id="PF07992">
    <property type="entry name" value="Pyr_redox_2"/>
    <property type="match status" value="1"/>
</dbReference>
<reference evidence="21 22" key="1">
    <citation type="journal article" date="2013" name="Genome Announc.">
        <title>Draft genome sequences for three mercury-methylating, sulfate-reducing bacteria.</title>
        <authorList>
            <person name="Brown S.D."/>
            <person name="Hurt R.A.Jr."/>
            <person name="Gilmour C.C."/>
            <person name="Elias D.A."/>
        </authorList>
    </citation>
    <scope>NUCLEOTIDE SEQUENCE [LARGE SCALE GENOMIC DNA]</scope>
    <source>
        <strain evidence="21 22">DSM 2059</strain>
    </source>
</reference>
<evidence type="ECO:0000259" key="20">
    <source>
        <dbReference type="PROSITE" id="PS51656"/>
    </source>
</evidence>
<feature type="binding site" evidence="18">
    <location>
        <position position="54"/>
    </location>
    <ligand>
        <name>[4Fe-4S] cluster</name>
        <dbReference type="ChEBI" id="CHEBI:49883"/>
        <label>1</label>
    </ligand>
</feature>
<dbReference type="GO" id="GO:0005886">
    <property type="term" value="C:plasma membrane"/>
    <property type="evidence" value="ECO:0007669"/>
    <property type="project" value="UniProtKB-SubCell"/>
</dbReference>
<dbReference type="OrthoDB" id="9803192at2"/>
<feature type="binding site" evidence="18">
    <location>
        <position position="174"/>
    </location>
    <ligand>
        <name>[4Fe-4S] cluster</name>
        <dbReference type="ChEBI" id="CHEBI:49883"/>
        <label>3</label>
    </ligand>
</feature>
<dbReference type="Pfam" id="PF04060">
    <property type="entry name" value="FeS"/>
    <property type="match status" value="1"/>
</dbReference>
<dbReference type="EC" id="7.-.-.-" evidence="18"/>
<keyword evidence="12 18" id="KW-0411">Iron-sulfur</keyword>
<dbReference type="InterPro" id="IPR017900">
    <property type="entry name" value="4Fe4S_Fe_S_CS"/>
</dbReference>
<evidence type="ECO:0000256" key="17">
    <source>
        <dbReference type="ARBA" id="ARBA00049714"/>
    </source>
</evidence>
<evidence type="ECO:0000256" key="5">
    <source>
        <dbReference type="ARBA" id="ARBA00022643"/>
    </source>
</evidence>
<keyword evidence="13 18" id="KW-0472">Membrane</keyword>
<dbReference type="GO" id="GO:0046872">
    <property type="term" value="F:metal ion binding"/>
    <property type="evidence" value="ECO:0007669"/>
    <property type="project" value="UniProtKB-KW"/>
</dbReference>
<dbReference type="GO" id="GO:0004159">
    <property type="term" value="F:dihydropyrimidine dehydrogenase (NAD+) activity"/>
    <property type="evidence" value="ECO:0007669"/>
    <property type="project" value="UniProtKB-EC"/>
</dbReference>
<dbReference type="Gene3D" id="1.10.15.40">
    <property type="entry name" value="Electron transport complex subunit B, putative Fe-S cluster"/>
    <property type="match status" value="1"/>
</dbReference>
<feature type="domain" description="4Fe-4S ferredoxin-type" evidence="19">
    <location>
        <begin position="129"/>
        <end position="158"/>
    </location>
</feature>
<evidence type="ECO:0000256" key="8">
    <source>
        <dbReference type="ARBA" id="ARBA00022967"/>
    </source>
</evidence>
<comment type="catalytic activity">
    <reaction evidence="14">
        <text>5,6-dihydrothymine + NAD(+) = thymine + NADH + H(+)</text>
        <dbReference type="Rhea" id="RHEA:28791"/>
        <dbReference type="ChEBI" id="CHEBI:15378"/>
        <dbReference type="ChEBI" id="CHEBI:17821"/>
        <dbReference type="ChEBI" id="CHEBI:27468"/>
        <dbReference type="ChEBI" id="CHEBI:57540"/>
        <dbReference type="ChEBI" id="CHEBI:57945"/>
        <dbReference type="EC" id="1.3.1.1"/>
    </reaction>
</comment>
<proteinExistence type="inferred from homology"/>
<dbReference type="InterPro" id="IPR010207">
    <property type="entry name" value="Elect_transpt_cplx_RnfB/RsxB"/>
</dbReference>
<comment type="cofactor">
    <cofactor evidence="18">
        <name>[4Fe-4S] cluster</name>
        <dbReference type="ChEBI" id="CHEBI:49883"/>
    </cofactor>
    <text evidence="18">Binds 3 [4Fe-4S] clusters.</text>
</comment>
<dbReference type="STRING" id="897.B2D07_14290"/>
<comment type="function">
    <text evidence="18">Part of a membrane-bound complex that couples electron transfer with translocation of ions across the membrane.</text>
</comment>
<feature type="binding site" evidence="18">
    <location>
        <position position="46"/>
    </location>
    <ligand>
        <name>[4Fe-4S] cluster</name>
        <dbReference type="ChEBI" id="CHEBI:49883"/>
        <label>1</label>
    </ligand>
</feature>
<evidence type="ECO:0000256" key="10">
    <source>
        <dbReference type="ARBA" id="ARBA00023002"/>
    </source>
</evidence>
<feature type="domain" description="4Fe-4S" evidence="20">
    <location>
        <begin position="29"/>
        <end position="88"/>
    </location>
</feature>
<keyword evidence="7 18" id="KW-0677">Repeat</keyword>
<dbReference type="InterPro" id="IPR007202">
    <property type="entry name" value="4Fe-4S_dom"/>
</dbReference>
<dbReference type="InterPro" id="IPR017896">
    <property type="entry name" value="4Fe4S_Fe-S-bd"/>
</dbReference>
<evidence type="ECO:0000256" key="12">
    <source>
        <dbReference type="ARBA" id="ARBA00023014"/>
    </source>
</evidence>
<gene>
    <name evidence="18" type="primary">rnfB</name>
    <name evidence="21" type="ORF">dsmv_2921</name>
</gene>
<dbReference type="PATRIC" id="fig|1121405.3.peg.2992"/>
<name>S7TLU7_DESML</name>
<feature type="binding site" evidence="18">
    <location>
        <position position="178"/>
    </location>
    <ligand>
        <name>[4Fe-4S] cluster</name>
        <dbReference type="ChEBI" id="CHEBI:49883"/>
        <label>2</label>
    </ligand>
</feature>
<keyword evidence="9 18" id="KW-0249">Electron transport</keyword>